<dbReference type="AlphaFoldDB" id="A0A0H2RIP8"/>
<evidence type="ECO:0000313" key="2">
    <source>
        <dbReference type="Proteomes" id="UP000053477"/>
    </source>
</evidence>
<name>A0A0H2RIP8_9AGAM</name>
<reference evidence="1 2" key="1">
    <citation type="submission" date="2015-04" db="EMBL/GenBank/DDBJ databases">
        <title>Complete genome sequence of Schizopora paradoxa KUC8140, a cosmopolitan wood degrader in East Asia.</title>
        <authorList>
            <consortium name="DOE Joint Genome Institute"/>
            <person name="Min B."/>
            <person name="Park H."/>
            <person name="Jang Y."/>
            <person name="Kim J.-J."/>
            <person name="Kim K.H."/>
            <person name="Pangilinan J."/>
            <person name="Lipzen A."/>
            <person name="Riley R."/>
            <person name="Grigoriev I.V."/>
            <person name="Spatafora J.W."/>
            <person name="Choi I.-G."/>
        </authorList>
    </citation>
    <scope>NUCLEOTIDE SEQUENCE [LARGE SCALE GENOMIC DNA]</scope>
    <source>
        <strain evidence="1 2">KUC8140</strain>
    </source>
</reference>
<gene>
    <name evidence="1" type="ORF">SCHPADRAFT_907888</name>
</gene>
<keyword evidence="2" id="KW-1185">Reference proteome</keyword>
<protein>
    <submittedName>
        <fullName evidence="1">Uncharacterized protein</fullName>
    </submittedName>
</protein>
<evidence type="ECO:0000313" key="1">
    <source>
        <dbReference type="EMBL" id="KLO09313.1"/>
    </source>
</evidence>
<proteinExistence type="predicted"/>
<accession>A0A0H2RIP8</accession>
<dbReference type="Proteomes" id="UP000053477">
    <property type="component" value="Unassembled WGS sequence"/>
</dbReference>
<dbReference type="InParanoid" id="A0A0H2RIP8"/>
<organism evidence="1 2">
    <name type="scientific">Schizopora paradoxa</name>
    <dbReference type="NCBI Taxonomy" id="27342"/>
    <lineage>
        <taxon>Eukaryota</taxon>
        <taxon>Fungi</taxon>
        <taxon>Dikarya</taxon>
        <taxon>Basidiomycota</taxon>
        <taxon>Agaricomycotina</taxon>
        <taxon>Agaricomycetes</taxon>
        <taxon>Hymenochaetales</taxon>
        <taxon>Schizoporaceae</taxon>
        <taxon>Schizopora</taxon>
    </lineage>
</organism>
<sequence>MMEDALPKVKLEKLRSLSVKLQEYDYSCRYAAIVFLMFDYENLESLRIDLPSAALSNLSSLFYCTKWESRCCILKNLDFRIRPAYCVPSCDNGECPRNKILSSFLGKDSVLENLYIECAGDDRQVFGFSNRLAALRLKNCQLFGKTRKECASPDIMYELVEGFRRRVDSLDECLVLDGAKSSPLDDAKLVRVPISGRVSYSL</sequence>
<dbReference type="EMBL" id="KQ086060">
    <property type="protein sequence ID" value="KLO09313.1"/>
    <property type="molecule type" value="Genomic_DNA"/>
</dbReference>